<dbReference type="KEGG" id="this:HZT40_15075"/>
<dbReference type="AlphaFoldDB" id="A0A7L6AUQ2"/>
<proteinExistence type="predicted"/>
<feature type="chain" id="PRO_5029639451" description="Secreted protein" evidence="2">
    <location>
        <begin position="25"/>
        <end position="73"/>
    </location>
</feature>
<keyword evidence="2" id="KW-0732">Signal</keyword>
<accession>A0A7L6AUQ2</accession>
<evidence type="ECO:0000256" key="2">
    <source>
        <dbReference type="SAM" id="SignalP"/>
    </source>
</evidence>
<dbReference type="Proteomes" id="UP000510621">
    <property type="component" value="Chromosome"/>
</dbReference>
<evidence type="ECO:0008006" key="5">
    <source>
        <dbReference type="Google" id="ProtNLM"/>
    </source>
</evidence>
<feature type="signal peptide" evidence="2">
    <location>
        <begin position="1"/>
        <end position="24"/>
    </location>
</feature>
<protein>
    <recommendedName>
        <fullName evidence="5">Secreted protein</fullName>
    </recommendedName>
</protein>
<dbReference type="EMBL" id="CP059265">
    <property type="protein sequence ID" value="QLQ32687.1"/>
    <property type="molecule type" value="Genomic_DNA"/>
</dbReference>
<name>A0A7L6AUQ2_9GAMM</name>
<organism evidence="3 4">
    <name type="scientific">Candidatus Thiothrix singaporensis</name>
    <dbReference type="NCBI Taxonomy" id="2799669"/>
    <lineage>
        <taxon>Bacteria</taxon>
        <taxon>Pseudomonadati</taxon>
        <taxon>Pseudomonadota</taxon>
        <taxon>Gammaproteobacteria</taxon>
        <taxon>Thiotrichales</taxon>
        <taxon>Thiotrichaceae</taxon>
        <taxon>Thiothrix</taxon>
    </lineage>
</organism>
<feature type="region of interest" description="Disordered" evidence="1">
    <location>
        <begin position="54"/>
        <end position="73"/>
    </location>
</feature>
<sequence>MNTKFSTMIASLLMVSALSATAIADNKVDLMEGKGAAQTQEKACLTKPCKKKLPLKRIRQNRNQNLLPKSPSP</sequence>
<reference evidence="3" key="1">
    <citation type="submission" date="2020-06" db="EMBL/GenBank/DDBJ databases">
        <title>Analysis procedures for assessing recovery of high quality, complete, closed genomes from Nanopore long read metagenome sequencing.</title>
        <authorList>
            <person name="Bessarab I."/>
            <person name="Arumugam K."/>
            <person name="Haryono M."/>
            <person name="Liu X."/>
            <person name="Roy S."/>
            <person name="Zuniga-Montanez R.E."/>
            <person name="Qiu G."/>
            <person name="Drautz-Moses D.I."/>
            <person name="Law Y.Y."/>
            <person name="Wuertz S."/>
            <person name="Lauro F.M."/>
            <person name="Huson D.H."/>
            <person name="Williams R.B."/>
        </authorList>
    </citation>
    <scope>NUCLEOTIDE SEQUENCE [LARGE SCALE GENOMIC DNA]</scope>
    <source>
        <strain evidence="3">SSD2</strain>
    </source>
</reference>
<gene>
    <name evidence="3" type="ORF">HZT40_15075</name>
</gene>
<evidence type="ECO:0000313" key="3">
    <source>
        <dbReference type="EMBL" id="QLQ32687.1"/>
    </source>
</evidence>
<evidence type="ECO:0000313" key="4">
    <source>
        <dbReference type="Proteomes" id="UP000510621"/>
    </source>
</evidence>
<evidence type="ECO:0000256" key="1">
    <source>
        <dbReference type="SAM" id="MobiDB-lite"/>
    </source>
</evidence>
<keyword evidence="4" id="KW-1185">Reference proteome</keyword>